<dbReference type="PROSITE" id="PS51257">
    <property type="entry name" value="PROKAR_LIPOPROTEIN"/>
    <property type="match status" value="1"/>
</dbReference>
<reference evidence="1 2" key="1">
    <citation type="submission" date="2018-08" db="EMBL/GenBank/DDBJ databases">
        <title>A genome reference for cultivated species of the human gut microbiota.</title>
        <authorList>
            <person name="Zou Y."/>
            <person name="Xue W."/>
            <person name="Luo G."/>
        </authorList>
    </citation>
    <scope>NUCLEOTIDE SEQUENCE [LARGE SCALE GENOMIC DNA]</scope>
    <source>
        <strain evidence="1 2">AM42-38</strain>
    </source>
</reference>
<sequence>MKRLFYLLILTISLLGCHQKSLFPEKRALTGKSLNLRDSLNQTTRIFAWNNKLYVKDFDGTHFILVYDLLQKKFSRWITKGEAPHEALSVQSLGIHNNQLYIFDTGNQNIKMYNADNGDFISGNGRIKPYATLFARPINDSLSVGCPYSDSIRVIMFDNTGKTLIKNYEYPFESSFSASYAHMFAMMNDIVVHPAEHKFAMATQYASALQIFEWNEKDIRLLIEKDMEAPEYDMKDNSFQVNNRTKWGYLSSSGDEQFIYLLYSGAVQSQVKNPCIGNHIHVFDWDGNAIAELEVPEMLSAISVCNQKLYGIQSDDSFGYEIMEYDLKTLNLK</sequence>
<organism evidence="1 2">
    <name type="scientific">Phocaeicola coprophilus</name>
    <dbReference type="NCBI Taxonomy" id="387090"/>
    <lineage>
        <taxon>Bacteria</taxon>
        <taxon>Pseudomonadati</taxon>
        <taxon>Bacteroidota</taxon>
        <taxon>Bacteroidia</taxon>
        <taxon>Bacteroidales</taxon>
        <taxon>Bacteroidaceae</taxon>
        <taxon>Phocaeicola</taxon>
    </lineage>
</organism>
<evidence type="ECO:0000313" key="2">
    <source>
        <dbReference type="Proteomes" id="UP000283855"/>
    </source>
</evidence>
<comment type="caution">
    <text evidence="1">The sequence shown here is derived from an EMBL/GenBank/DDBJ whole genome shotgun (WGS) entry which is preliminary data.</text>
</comment>
<evidence type="ECO:0008006" key="3">
    <source>
        <dbReference type="Google" id="ProtNLM"/>
    </source>
</evidence>
<dbReference type="Proteomes" id="UP000283855">
    <property type="component" value="Unassembled WGS sequence"/>
</dbReference>
<dbReference type="InterPro" id="IPR011044">
    <property type="entry name" value="Quino_amine_DH_bsu"/>
</dbReference>
<dbReference type="SUPFAM" id="SSF50969">
    <property type="entry name" value="YVTN repeat-like/Quinoprotein amine dehydrogenase"/>
    <property type="match status" value="1"/>
</dbReference>
<gene>
    <name evidence="1" type="ORF">DW921_04470</name>
</gene>
<dbReference type="EMBL" id="QSFT01000006">
    <property type="protein sequence ID" value="RHA77510.1"/>
    <property type="molecule type" value="Genomic_DNA"/>
</dbReference>
<accession>A0A413T2V9</accession>
<dbReference type="AlphaFoldDB" id="A0A413T2V9"/>
<protein>
    <recommendedName>
        <fullName evidence="3">6-bladed beta-propeller</fullName>
    </recommendedName>
</protein>
<dbReference type="InterPro" id="IPR011042">
    <property type="entry name" value="6-blade_b-propeller_TolB-like"/>
</dbReference>
<dbReference type="Pfam" id="PF15869">
    <property type="entry name" value="TolB_like"/>
    <property type="match status" value="1"/>
</dbReference>
<dbReference type="Gene3D" id="2.120.10.30">
    <property type="entry name" value="TolB, C-terminal domain"/>
    <property type="match status" value="1"/>
</dbReference>
<name>A0A413T2V9_9BACT</name>
<proteinExistence type="predicted"/>
<dbReference type="GeneID" id="78405648"/>
<dbReference type="RefSeq" id="WP_008145132.1">
    <property type="nucleotide sequence ID" value="NZ_CABJGD010000006.1"/>
</dbReference>
<evidence type="ECO:0000313" key="1">
    <source>
        <dbReference type="EMBL" id="RHA77510.1"/>
    </source>
</evidence>